<evidence type="ECO:0000256" key="4">
    <source>
        <dbReference type="ARBA" id="ARBA00022553"/>
    </source>
</evidence>
<dbReference type="SMART" id="SM00388">
    <property type="entry name" value="HisKA"/>
    <property type="match status" value="1"/>
</dbReference>
<evidence type="ECO:0000256" key="7">
    <source>
        <dbReference type="ARBA" id="ARBA00023012"/>
    </source>
</evidence>
<dbReference type="SMART" id="SM00387">
    <property type="entry name" value="HATPase_c"/>
    <property type="match status" value="1"/>
</dbReference>
<dbReference type="Pfam" id="PF00512">
    <property type="entry name" value="HisKA"/>
    <property type="match status" value="1"/>
</dbReference>
<dbReference type="Gene3D" id="1.10.287.130">
    <property type="match status" value="1"/>
</dbReference>
<dbReference type="InterPro" id="IPR005467">
    <property type="entry name" value="His_kinase_dom"/>
</dbReference>
<evidence type="ECO:0000256" key="5">
    <source>
        <dbReference type="ARBA" id="ARBA00022723"/>
    </source>
</evidence>
<keyword evidence="4" id="KW-0597">Phosphoprotein</keyword>
<dbReference type="NCBIfam" id="NF033749">
    <property type="entry name" value="bact_hemeryth"/>
    <property type="match status" value="1"/>
</dbReference>
<name>A0A9D7K2N2_9PROT</name>
<keyword evidence="7" id="KW-0902">Two-component regulatory system</keyword>
<dbReference type="PRINTS" id="PR00344">
    <property type="entry name" value="BCTRLSENSOR"/>
</dbReference>
<feature type="region of interest" description="Disordered" evidence="8">
    <location>
        <begin position="435"/>
        <end position="467"/>
    </location>
</feature>
<feature type="domain" description="Histidine kinase" evidence="9">
    <location>
        <begin position="224"/>
        <end position="420"/>
    </location>
</feature>
<dbReference type="GO" id="GO:0046872">
    <property type="term" value="F:metal ion binding"/>
    <property type="evidence" value="ECO:0007669"/>
    <property type="project" value="UniProtKB-KW"/>
</dbReference>
<dbReference type="PANTHER" id="PTHR45339:SF1">
    <property type="entry name" value="HYBRID SIGNAL TRANSDUCTION HISTIDINE KINASE J"/>
    <property type="match status" value="1"/>
</dbReference>
<evidence type="ECO:0000313" key="10">
    <source>
        <dbReference type="EMBL" id="MBK8523582.1"/>
    </source>
</evidence>
<dbReference type="Pfam" id="PF01814">
    <property type="entry name" value="Hemerythrin"/>
    <property type="match status" value="1"/>
</dbReference>
<dbReference type="CDD" id="cd12107">
    <property type="entry name" value="Hemerythrin"/>
    <property type="match status" value="1"/>
</dbReference>
<evidence type="ECO:0000256" key="8">
    <source>
        <dbReference type="SAM" id="MobiDB-lite"/>
    </source>
</evidence>
<feature type="region of interest" description="Disordered" evidence="8">
    <location>
        <begin position="139"/>
        <end position="158"/>
    </location>
</feature>
<dbReference type="AlphaFoldDB" id="A0A9D7K2N2"/>
<dbReference type="InterPro" id="IPR004358">
    <property type="entry name" value="Sig_transdc_His_kin-like_C"/>
</dbReference>
<keyword evidence="6" id="KW-0408">Iron</keyword>
<dbReference type="PANTHER" id="PTHR45339">
    <property type="entry name" value="HYBRID SIGNAL TRANSDUCTION HISTIDINE KINASE J"/>
    <property type="match status" value="1"/>
</dbReference>
<organism evidence="10 11">
    <name type="scientific">Candidatus Proximibacter danicus</name>
    <dbReference type="NCBI Taxonomy" id="2954365"/>
    <lineage>
        <taxon>Bacteria</taxon>
        <taxon>Pseudomonadati</taxon>
        <taxon>Pseudomonadota</taxon>
        <taxon>Betaproteobacteria</taxon>
        <taxon>Candidatus Proximibacter</taxon>
    </lineage>
</organism>
<evidence type="ECO:0000256" key="2">
    <source>
        <dbReference type="ARBA" id="ARBA00010587"/>
    </source>
</evidence>
<keyword evidence="5" id="KW-0479">Metal-binding</keyword>
<dbReference type="Pfam" id="PF02518">
    <property type="entry name" value="HATPase_c"/>
    <property type="match status" value="1"/>
</dbReference>
<sequence length="467" mass="52511">MSLITWNDYFVTGIDIIDEQHRWLIDLINQAAPMLVLPYASSNQAADELLGRLTDYAVFHFQTEHRLMAEYAIDPRHSQHHQHSHGEFAARVAEMRKRYEADGDVSGGELLTFLANWLVFHILSDDKVLTRQLKAIQEGSSPEEAFDKAEGKQSDPAQQAQTKALIDLYQLINIQYSHLQAANQELEKHRHHLETLVTQRTAQLAQARDLAEAASRAKSAFLANISHEFRTPMNAIAGMNWSLLHQIDDPAQREKLQIIAKAAKHLQTMLAEVLDMVKLESEALTLEPLDFSLKALLARCCEEARNNAARNGLEFIYAPAPDLPDMLHGDARRIAQMLGHLLSNAVKFTTLGCVSLSVSVTGEADAMDLHLEVEDTGQGLSREDIGRLFQPFEQVDVSTKRTHGGAGLGLALCKRLANLMRRRCRRHCPEPQRRRCCSDRRKRSAAHPEAPAGPDRRRRYPRALALA</sequence>
<dbReference type="SUPFAM" id="SSF47188">
    <property type="entry name" value="Hemerythrin-like"/>
    <property type="match status" value="1"/>
</dbReference>
<accession>A0A9D7K2N2</accession>
<dbReference type="InterPro" id="IPR012827">
    <property type="entry name" value="Hemerythrin_metal-bd"/>
</dbReference>
<proteinExistence type="inferred from homology"/>
<dbReference type="InterPro" id="IPR003594">
    <property type="entry name" value="HATPase_dom"/>
</dbReference>
<comment type="similarity">
    <text evidence="2">Belongs to the hemerythrin family.</text>
</comment>
<reference evidence="10" key="1">
    <citation type="submission" date="2020-10" db="EMBL/GenBank/DDBJ databases">
        <title>Connecting structure to function with the recovery of over 1000 high-quality activated sludge metagenome-assembled genomes encoding full-length rRNA genes using long-read sequencing.</title>
        <authorList>
            <person name="Singleton C.M."/>
            <person name="Petriglieri F."/>
            <person name="Kristensen J.M."/>
            <person name="Kirkegaard R.H."/>
            <person name="Michaelsen T.Y."/>
            <person name="Andersen M.H."/>
            <person name="Karst S.M."/>
            <person name="Dueholm M.S."/>
            <person name="Nielsen P.H."/>
            <person name="Albertsen M."/>
        </authorList>
    </citation>
    <scope>NUCLEOTIDE SEQUENCE</scope>
    <source>
        <strain evidence="10">Hirt_18-Q3-R61-65_BATAC.395</strain>
    </source>
</reference>
<dbReference type="Gene3D" id="3.30.565.10">
    <property type="entry name" value="Histidine kinase-like ATPase, C-terminal domain"/>
    <property type="match status" value="1"/>
</dbReference>
<gene>
    <name evidence="10" type="ORF">IPL58_05320</name>
</gene>
<comment type="catalytic activity">
    <reaction evidence="1">
        <text>ATP + protein L-histidine = ADP + protein N-phospho-L-histidine.</text>
        <dbReference type="EC" id="2.7.13.3"/>
    </reaction>
</comment>
<dbReference type="EMBL" id="JADJUC010000004">
    <property type="protein sequence ID" value="MBK8523582.1"/>
    <property type="molecule type" value="Genomic_DNA"/>
</dbReference>
<dbReference type="InterPro" id="IPR003661">
    <property type="entry name" value="HisK_dim/P_dom"/>
</dbReference>
<dbReference type="Proteomes" id="UP000886689">
    <property type="component" value="Unassembled WGS sequence"/>
</dbReference>
<dbReference type="InterPro" id="IPR012312">
    <property type="entry name" value="Hemerythrin-like"/>
</dbReference>
<dbReference type="InterPro" id="IPR035938">
    <property type="entry name" value="Hemerythrin-like_sf"/>
</dbReference>
<dbReference type="Gene3D" id="1.20.120.50">
    <property type="entry name" value="Hemerythrin-like"/>
    <property type="match status" value="1"/>
</dbReference>
<evidence type="ECO:0000256" key="6">
    <source>
        <dbReference type="ARBA" id="ARBA00023004"/>
    </source>
</evidence>
<evidence type="ECO:0000259" key="9">
    <source>
        <dbReference type="PROSITE" id="PS50109"/>
    </source>
</evidence>
<dbReference type="SUPFAM" id="SSF47384">
    <property type="entry name" value="Homodimeric domain of signal transducing histidine kinase"/>
    <property type="match status" value="1"/>
</dbReference>
<protein>
    <recommendedName>
        <fullName evidence="3">histidine kinase</fullName>
        <ecNumber evidence="3">2.7.13.3</ecNumber>
    </recommendedName>
</protein>
<evidence type="ECO:0000256" key="3">
    <source>
        <dbReference type="ARBA" id="ARBA00012438"/>
    </source>
</evidence>
<evidence type="ECO:0000313" key="11">
    <source>
        <dbReference type="Proteomes" id="UP000886689"/>
    </source>
</evidence>
<dbReference type="EC" id="2.7.13.3" evidence="3"/>
<dbReference type="SUPFAM" id="SSF55874">
    <property type="entry name" value="ATPase domain of HSP90 chaperone/DNA topoisomerase II/histidine kinase"/>
    <property type="match status" value="1"/>
</dbReference>
<dbReference type="NCBIfam" id="TIGR02481">
    <property type="entry name" value="hemeryth_dom"/>
    <property type="match status" value="1"/>
</dbReference>
<comment type="caution">
    <text evidence="10">The sequence shown here is derived from an EMBL/GenBank/DDBJ whole genome shotgun (WGS) entry which is preliminary data.</text>
</comment>
<dbReference type="GO" id="GO:0000155">
    <property type="term" value="F:phosphorelay sensor kinase activity"/>
    <property type="evidence" value="ECO:0007669"/>
    <property type="project" value="InterPro"/>
</dbReference>
<evidence type="ECO:0000256" key="1">
    <source>
        <dbReference type="ARBA" id="ARBA00000085"/>
    </source>
</evidence>
<dbReference type="InterPro" id="IPR036097">
    <property type="entry name" value="HisK_dim/P_sf"/>
</dbReference>
<dbReference type="InterPro" id="IPR036890">
    <property type="entry name" value="HATPase_C_sf"/>
</dbReference>
<dbReference type="PROSITE" id="PS50109">
    <property type="entry name" value="HIS_KIN"/>
    <property type="match status" value="1"/>
</dbReference>
<dbReference type="CDD" id="cd00082">
    <property type="entry name" value="HisKA"/>
    <property type="match status" value="1"/>
</dbReference>